<dbReference type="InterPro" id="IPR000953">
    <property type="entry name" value="Chromo/chromo_shadow_dom"/>
</dbReference>
<dbReference type="InterPro" id="IPR050951">
    <property type="entry name" value="Retrovirus_Pol_polyprotein"/>
</dbReference>
<sequence length="291" mass="34466">MKISSHSETIQLPIFDTLEYDIILMNHDIIYKDHILRPLEFFSRKFNTAELNYSTPDKELLGLVLALKHWRPLLYGAEKEIQVYTDHKSLRDFSRTQLLKPRHARWALILEEYCGRVKIHWVPGRTNQAQGWYKEYADKKRLDAKGFNVGDEVLISTKNVRTQRPSKKLEMVWMGLYRVRRKVSEVNYEIALPKNVKIHPVFHVKLLKPYTRSTKPGAENAKPPPIRVDPDEDYVIKEILDVRRRGRGFEYLVDWEGYTEGERTWEPRRSLADDAMLKRWHANHPEKSSPF</sequence>
<dbReference type="SUPFAM" id="SSF54160">
    <property type="entry name" value="Chromo domain-like"/>
    <property type="match status" value="1"/>
</dbReference>
<dbReference type="InterPro" id="IPR023780">
    <property type="entry name" value="Chromo_domain"/>
</dbReference>
<name>A0A507DG32_9FUNG</name>
<proteinExistence type="predicted"/>
<dbReference type="EMBL" id="QEAM01000016">
    <property type="protein sequence ID" value="TPX50563.1"/>
    <property type="molecule type" value="Genomic_DNA"/>
</dbReference>
<dbReference type="Pfam" id="PF17917">
    <property type="entry name" value="RT_RNaseH"/>
    <property type="match status" value="1"/>
</dbReference>
<dbReference type="AlphaFoldDB" id="A0A507DG32"/>
<dbReference type="Gene3D" id="2.40.50.40">
    <property type="match status" value="1"/>
</dbReference>
<evidence type="ECO:0000313" key="9">
    <source>
        <dbReference type="Proteomes" id="UP000320475"/>
    </source>
</evidence>
<evidence type="ECO:0000256" key="6">
    <source>
        <dbReference type="ARBA" id="ARBA00022918"/>
    </source>
</evidence>
<dbReference type="Pfam" id="PF00385">
    <property type="entry name" value="Chromo"/>
    <property type="match status" value="1"/>
</dbReference>
<dbReference type="PANTHER" id="PTHR37984">
    <property type="entry name" value="PROTEIN CBG26694"/>
    <property type="match status" value="1"/>
</dbReference>
<dbReference type="CDD" id="cd09274">
    <property type="entry name" value="RNase_HI_RT_Ty3"/>
    <property type="match status" value="1"/>
</dbReference>
<evidence type="ECO:0000256" key="3">
    <source>
        <dbReference type="ARBA" id="ARBA00022722"/>
    </source>
</evidence>
<keyword evidence="1" id="KW-0808">Transferase</keyword>
<feature type="domain" description="Chromo" evidence="7">
    <location>
        <begin position="234"/>
        <end position="291"/>
    </location>
</feature>
<dbReference type="InterPro" id="IPR043502">
    <property type="entry name" value="DNA/RNA_pol_sf"/>
</dbReference>
<protein>
    <recommendedName>
        <fullName evidence="7">Chromo domain-containing protein</fullName>
    </recommendedName>
</protein>
<keyword evidence="5" id="KW-0378">Hydrolase</keyword>
<dbReference type="Pfam" id="PF24626">
    <property type="entry name" value="SH3_Tf2-1"/>
    <property type="match status" value="1"/>
</dbReference>
<dbReference type="InterPro" id="IPR041373">
    <property type="entry name" value="RT_RNaseH"/>
</dbReference>
<dbReference type="PANTHER" id="PTHR37984:SF5">
    <property type="entry name" value="PROTEIN NYNRIN-LIKE"/>
    <property type="match status" value="1"/>
</dbReference>
<evidence type="ECO:0000259" key="7">
    <source>
        <dbReference type="PROSITE" id="PS50013"/>
    </source>
</evidence>
<organism evidence="8 9">
    <name type="scientific">Synchytrium endobioticum</name>
    <dbReference type="NCBI Taxonomy" id="286115"/>
    <lineage>
        <taxon>Eukaryota</taxon>
        <taxon>Fungi</taxon>
        <taxon>Fungi incertae sedis</taxon>
        <taxon>Chytridiomycota</taxon>
        <taxon>Chytridiomycota incertae sedis</taxon>
        <taxon>Chytridiomycetes</taxon>
        <taxon>Synchytriales</taxon>
        <taxon>Synchytriaceae</taxon>
        <taxon>Synchytrium</taxon>
    </lineage>
</organism>
<dbReference type="Proteomes" id="UP000320475">
    <property type="component" value="Unassembled WGS sequence"/>
</dbReference>
<accession>A0A507DG32</accession>
<evidence type="ECO:0000256" key="5">
    <source>
        <dbReference type="ARBA" id="ARBA00022801"/>
    </source>
</evidence>
<gene>
    <name evidence="8" type="ORF">SeLEV6574_g00848</name>
</gene>
<keyword evidence="4" id="KW-0255">Endonuclease</keyword>
<keyword evidence="6" id="KW-0695">RNA-directed DNA polymerase</keyword>
<reference evidence="8 9" key="1">
    <citation type="journal article" date="2019" name="Sci. Rep.">
        <title>Comparative genomics of chytrid fungi reveal insights into the obligate biotrophic and pathogenic lifestyle of Synchytrium endobioticum.</title>
        <authorList>
            <person name="van de Vossenberg B.T.L.H."/>
            <person name="Warris S."/>
            <person name="Nguyen H.D.T."/>
            <person name="van Gent-Pelzer M.P.E."/>
            <person name="Joly D.L."/>
            <person name="van de Geest H.C."/>
            <person name="Bonants P.J.M."/>
            <person name="Smith D.S."/>
            <person name="Levesque C.A."/>
            <person name="van der Lee T.A.J."/>
        </authorList>
    </citation>
    <scope>NUCLEOTIDE SEQUENCE [LARGE SCALE GENOMIC DNA]</scope>
    <source>
        <strain evidence="8 9">LEV6574</strain>
    </source>
</reference>
<dbReference type="OrthoDB" id="2162520at2759"/>
<dbReference type="SMART" id="SM00298">
    <property type="entry name" value="CHROMO"/>
    <property type="match status" value="1"/>
</dbReference>
<dbReference type="GO" id="GO:0016787">
    <property type="term" value="F:hydrolase activity"/>
    <property type="evidence" value="ECO:0007669"/>
    <property type="project" value="UniProtKB-KW"/>
</dbReference>
<evidence type="ECO:0000313" key="8">
    <source>
        <dbReference type="EMBL" id="TPX50563.1"/>
    </source>
</evidence>
<keyword evidence="3" id="KW-0540">Nuclease</keyword>
<dbReference type="GO" id="GO:0003964">
    <property type="term" value="F:RNA-directed DNA polymerase activity"/>
    <property type="evidence" value="ECO:0007669"/>
    <property type="project" value="UniProtKB-KW"/>
</dbReference>
<dbReference type="GO" id="GO:0004519">
    <property type="term" value="F:endonuclease activity"/>
    <property type="evidence" value="ECO:0007669"/>
    <property type="project" value="UniProtKB-KW"/>
</dbReference>
<keyword evidence="2" id="KW-0548">Nucleotidyltransferase</keyword>
<evidence type="ECO:0000256" key="4">
    <source>
        <dbReference type="ARBA" id="ARBA00022759"/>
    </source>
</evidence>
<dbReference type="SUPFAM" id="SSF56672">
    <property type="entry name" value="DNA/RNA polymerases"/>
    <property type="match status" value="1"/>
</dbReference>
<evidence type="ECO:0000256" key="1">
    <source>
        <dbReference type="ARBA" id="ARBA00022679"/>
    </source>
</evidence>
<dbReference type="InterPro" id="IPR016197">
    <property type="entry name" value="Chromo-like_dom_sf"/>
</dbReference>
<dbReference type="PROSITE" id="PS50013">
    <property type="entry name" value="CHROMO_2"/>
    <property type="match status" value="1"/>
</dbReference>
<dbReference type="InterPro" id="IPR056924">
    <property type="entry name" value="SH3_Tf2-1"/>
</dbReference>
<dbReference type="VEuPathDB" id="FungiDB:SeMB42_g02818"/>
<comment type="caution">
    <text evidence="8">The sequence shown here is derived from an EMBL/GenBank/DDBJ whole genome shotgun (WGS) entry which is preliminary data.</text>
</comment>
<evidence type="ECO:0000256" key="2">
    <source>
        <dbReference type="ARBA" id="ARBA00022695"/>
    </source>
</evidence>